<dbReference type="EMBL" id="SNXZ01000002">
    <property type="protein sequence ID" value="TDQ00502.1"/>
    <property type="molecule type" value="Genomic_DNA"/>
</dbReference>
<dbReference type="Gene3D" id="3.40.50.720">
    <property type="entry name" value="NAD(P)-binding Rossmann-like Domain"/>
    <property type="match status" value="1"/>
</dbReference>
<dbReference type="Pfam" id="PF02423">
    <property type="entry name" value="OCD_Mu_crystall"/>
    <property type="match status" value="1"/>
</dbReference>
<dbReference type="Gene3D" id="3.30.1780.10">
    <property type="entry name" value="ornithine cyclodeaminase, domain 1"/>
    <property type="match status" value="1"/>
</dbReference>
<accession>A0A4R6SEW4</accession>
<dbReference type="Proteomes" id="UP000295444">
    <property type="component" value="Unassembled WGS sequence"/>
</dbReference>
<dbReference type="PANTHER" id="PTHR13812">
    <property type="entry name" value="KETIMINE REDUCTASE MU-CRYSTALLIN"/>
    <property type="match status" value="1"/>
</dbReference>
<comment type="caution">
    <text evidence="1">The sequence shown here is derived from an EMBL/GenBank/DDBJ whole genome shotgun (WGS) entry which is preliminary data.</text>
</comment>
<name>A0A4R6SEW4_LABRH</name>
<dbReference type="OrthoDB" id="3396397at2"/>
<dbReference type="PIRSF" id="PIRSF001439">
    <property type="entry name" value="CryM"/>
    <property type="match status" value="1"/>
</dbReference>
<dbReference type="RefSeq" id="WP_133849210.1">
    <property type="nucleotide sequence ID" value="NZ_SNXZ01000002.1"/>
</dbReference>
<evidence type="ECO:0000313" key="2">
    <source>
        <dbReference type="Proteomes" id="UP000295444"/>
    </source>
</evidence>
<dbReference type="InterPro" id="IPR003462">
    <property type="entry name" value="ODC_Mu_crystall"/>
</dbReference>
<proteinExistence type="predicted"/>
<dbReference type="SUPFAM" id="SSF51735">
    <property type="entry name" value="NAD(P)-binding Rossmann-fold domains"/>
    <property type="match status" value="1"/>
</dbReference>
<protein>
    <submittedName>
        <fullName evidence="1">Ornithine cyclodeaminase</fullName>
    </submittedName>
</protein>
<dbReference type="PANTHER" id="PTHR13812:SF19">
    <property type="entry name" value="KETIMINE REDUCTASE MU-CRYSTALLIN"/>
    <property type="match status" value="1"/>
</dbReference>
<dbReference type="AlphaFoldDB" id="A0A4R6SEW4"/>
<keyword evidence="2" id="KW-1185">Reference proteome</keyword>
<evidence type="ECO:0000313" key="1">
    <source>
        <dbReference type="EMBL" id="TDQ00502.1"/>
    </source>
</evidence>
<reference evidence="1 2" key="1">
    <citation type="submission" date="2019-03" db="EMBL/GenBank/DDBJ databases">
        <title>Genomic Encyclopedia of Type Strains, Phase IV (KMG-IV): sequencing the most valuable type-strain genomes for metagenomic binning, comparative biology and taxonomic classification.</title>
        <authorList>
            <person name="Goeker M."/>
        </authorList>
    </citation>
    <scope>NUCLEOTIDE SEQUENCE [LARGE SCALE GENOMIC DNA]</scope>
    <source>
        <strain evidence="1 2">DSM 45361</strain>
    </source>
</reference>
<gene>
    <name evidence="1" type="ORF">EV186_102363</name>
</gene>
<dbReference type="GO" id="GO:0005737">
    <property type="term" value="C:cytoplasm"/>
    <property type="evidence" value="ECO:0007669"/>
    <property type="project" value="TreeGrafter"/>
</dbReference>
<dbReference type="InterPro" id="IPR023401">
    <property type="entry name" value="ODC_N"/>
</dbReference>
<dbReference type="InterPro" id="IPR036291">
    <property type="entry name" value="NAD(P)-bd_dom_sf"/>
</dbReference>
<sequence>MTADPSVFRYLSRDDVKRALATIDPVEVITETLRLHSEDRVGLGEEAYLPWLTPNGFANTSLAMQGAVDFDDGYVVGVETVNESPGNPALDLPRAQGLTILLDRETARPRAVMETAYLRALRAATVTAIAARTLGAPGMTTMGFLGCGTQAKAHLTVLAETVPTLTDVRLFDIDPVRANRFREQAAVRHPGMDFHVVPTARDCVTGADLVVTMTTVTDGYLAWDWLSPGTLVSCVSLDDLLPEVVQRCDLLVLDDWDLVSVDHRRLLGRMYRTGDLLSPIGLVDDHAGGPSTSARKVDTTLGEIVTGVHQGRCTDADIVVCNAFGMAALDIAVAHRVASAAERTGLGRLLRL</sequence>
<organism evidence="1 2">
    <name type="scientific">Labedaea rhizosphaerae</name>
    <dbReference type="NCBI Taxonomy" id="598644"/>
    <lineage>
        <taxon>Bacteria</taxon>
        <taxon>Bacillati</taxon>
        <taxon>Actinomycetota</taxon>
        <taxon>Actinomycetes</taxon>
        <taxon>Pseudonocardiales</taxon>
        <taxon>Pseudonocardiaceae</taxon>
        <taxon>Labedaea</taxon>
    </lineage>
</organism>